<dbReference type="EMBL" id="MKZS01000001">
    <property type="protein sequence ID" value="OLT61743.1"/>
    <property type="molecule type" value="Genomic_DNA"/>
</dbReference>
<dbReference type="Proteomes" id="UP000186657">
    <property type="component" value="Unassembled WGS sequence"/>
</dbReference>
<reference evidence="1 2" key="1">
    <citation type="submission" date="2016-10" db="EMBL/GenBank/DDBJ databases">
        <title>Comparative genomics uncovers the prolific and rare metabolic potential of the cyanobacterial genus Moorea.</title>
        <authorList>
            <person name="Leao T."/>
            <person name="Castelao G."/>
            <person name="Korobeynikov A."/>
            <person name="Monroe E.A."/>
            <person name="Podell S."/>
            <person name="Glukhov E."/>
            <person name="Allen E."/>
            <person name="Gerwick W.H."/>
            <person name="Gerwick L."/>
        </authorList>
    </citation>
    <scope>NUCLEOTIDE SEQUENCE [LARGE SCALE GENOMIC DNA]</scope>
    <source>
        <strain evidence="1 2">PNG5-198</strain>
    </source>
</reference>
<gene>
    <name evidence="1" type="ORF">BJP37_24670</name>
</gene>
<sequence>MVSFQLSVISYQLSAISYQFDPVVRYGTDYPNTGYRKNEGSPVPNAPYYAVRPGMLFILCEYSKWQILLFNAINARVLKGFFAYKESQ</sequence>
<dbReference type="AlphaFoldDB" id="A0A1U7N715"/>
<proteinExistence type="predicted"/>
<name>A0A1U7N715_9CYAN</name>
<keyword evidence="2" id="KW-1185">Reference proteome</keyword>
<evidence type="ECO:0000313" key="1">
    <source>
        <dbReference type="EMBL" id="OLT61743.1"/>
    </source>
</evidence>
<evidence type="ECO:0000313" key="2">
    <source>
        <dbReference type="Proteomes" id="UP000186657"/>
    </source>
</evidence>
<organism evidence="1 2">
    <name type="scientific">Moorena bouillonii PNG</name>
    <dbReference type="NCBI Taxonomy" id="568701"/>
    <lineage>
        <taxon>Bacteria</taxon>
        <taxon>Bacillati</taxon>
        <taxon>Cyanobacteriota</taxon>
        <taxon>Cyanophyceae</taxon>
        <taxon>Coleofasciculales</taxon>
        <taxon>Coleofasciculaceae</taxon>
        <taxon>Moorena</taxon>
    </lineage>
</organism>
<dbReference type="RefSeq" id="WP_075903124.1">
    <property type="nucleotide sequence ID" value="NZ_MKZS01000001.1"/>
</dbReference>
<accession>A0A1U7N715</accession>
<protein>
    <submittedName>
        <fullName evidence="1">Uncharacterized protein</fullName>
    </submittedName>
</protein>
<comment type="caution">
    <text evidence="1">The sequence shown here is derived from an EMBL/GenBank/DDBJ whole genome shotgun (WGS) entry which is preliminary data.</text>
</comment>